<dbReference type="AlphaFoldDB" id="A0A0N1H4S9"/>
<gene>
    <name evidence="3" type="ORF">AB675_2956</name>
</gene>
<accession>A0A0N1H4S9</accession>
<evidence type="ECO:0000256" key="1">
    <source>
        <dbReference type="SAM" id="MobiDB-lite"/>
    </source>
</evidence>
<dbReference type="VEuPathDB" id="FungiDB:AB675_2956"/>
<evidence type="ECO:0000256" key="2">
    <source>
        <dbReference type="SAM" id="SignalP"/>
    </source>
</evidence>
<dbReference type="EMBL" id="LFJN01000031">
    <property type="protein sequence ID" value="KPI36463.1"/>
    <property type="molecule type" value="Genomic_DNA"/>
</dbReference>
<evidence type="ECO:0000313" key="3">
    <source>
        <dbReference type="EMBL" id="KPI36463.1"/>
    </source>
</evidence>
<keyword evidence="4" id="KW-1185">Reference proteome</keyword>
<name>A0A0N1H4S9_9EURO</name>
<feature type="compositionally biased region" description="Polar residues" evidence="1">
    <location>
        <begin position="363"/>
        <end position="375"/>
    </location>
</feature>
<dbReference type="Proteomes" id="UP000038010">
    <property type="component" value="Unassembled WGS sequence"/>
</dbReference>
<feature type="region of interest" description="Disordered" evidence="1">
    <location>
        <begin position="284"/>
        <end position="386"/>
    </location>
</feature>
<organism evidence="3 4">
    <name type="scientific">Cyphellophora attinorum</name>
    <dbReference type="NCBI Taxonomy" id="1664694"/>
    <lineage>
        <taxon>Eukaryota</taxon>
        <taxon>Fungi</taxon>
        <taxon>Dikarya</taxon>
        <taxon>Ascomycota</taxon>
        <taxon>Pezizomycotina</taxon>
        <taxon>Eurotiomycetes</taxon>
        <taxon>Chaetothyriomycetidae</taxon>
        <taxon>Chaetothyriales</taxon>
        <taxon>Cyphellophoraceae</taxon>
        <taxon>Cyphellophora</taxon>
    </lineage>
</organism>
<proteinExistence type="predicted"/>
<feature type="compositionally biased region" description="Pro residues" evidence="1">
    <location>
        <begin position="304"/>
        <end position="320"/>
    </location>
</feature>
<feature type="compositionally biased region" description="Low complexity" evidence="1">
    <location>
        <begin position="324"/>
        <end position="333"/>
    </location>
</feature>
<dbReference type="GeneID" id="28734848"/>
<keyword evidence="2" id="KW-0732">Signal</keyword>
<sequence length="434" mass="45027">MRVFLLATVVISAFVLKVLGGPIGLSHDDGLALAPHPPAGAEVTPARCNGRGQCVEVDSNVSCDLDVCLTSEVHQVVGKPCQCPAPSSTGTAPEASSSPVVIGWFCSKDLKCSYKVGNATQNAGGRHECETDLCFDQLPSTSLATVLLRTSSRTWSFILLQLRSLILESWFCTDDFMCTHHPGNATQNAGGIHHCKNPRCVTPSDVGAPCDCHNVSSTATTLPGPTNSSIVYPILPGFSCIGHICEGPRVTGGHARVCLDSRCLPNNADNQPCGCPDGVDYDPGRTSSVRPGTGRPTASHPGSTLPPKPTMGPSTPPYPLPNCTSSHSASSHGTGKGHGTLTRETPVPSSHGTGVLPPHAPSTRHNTTGTHSPITTPGPVVARAASSPTKTVTITVPCISPKVNPKPPYNYICPGDPDCKPVLNTNPPGGVICS</sequence>
<feature type="chain" id="PRO_5005873079" evidence="2">
    <location>
        <begin position="21"/>
        <end position="434"/>
    </location>
</feature>
<feature type="signal peptide" evidence="2">
    <location>
        <begin position="1"/>
        <end position="20"/>
    </location>
</feature>
<reference evidence="3 4" key="1">
    <citation type="submission" date="2015-06" db="EMBL/GenBank/DDBJ databases">
        <title>Draft genome of the ant-associated black yeast Phialophora attae CBS 131958.</title>
        <authorList>
            <person name="Moreno L.F."/>
            <person name="Stielow B.J."/>
            <person name="de Hoog S."/>
            <person name="Vicente V.A."/>
            <person name="Weiss V.A."/>
            <person name="de Vries M."/>
            <person name="Cruz L.M."/>
            <person name="Souza E.M."/>
        </authorList>
    </citation>
    <scope>NUCLEOTIDE SEQUENCE [LARGE SCALE GENOMIC DNA]</scope>
    <source>
        <strain evidence="3 4">CBS 131958</strain>
    </source>
</reference>
<comment type="caution">
    <text evidence="3">The sequence shown here is derived from an EMBL/GenBank/DDBJ whole genome shotgun (WGS) entry which is preliminary data.</text>
</comment>
<evidence type="ECO:0000313" key="4">
    <source>
        <dbReference type="Proteomes" id="UP000038010"/>
    </source>
</evidence>
<dbReference type="RefSeq" id="XP_017996426.1">
    <property type="nucleotide sequence ID" value="XM_018142968.1"/>
</dbReference>
<protein>
    <submittedName>
        <fullName evidence="3">Uncharacterized protein</fullName>
    </submittedName>
</protein>